<evidence type="ECO:0000259" key="8">
    <source>
        <dbReference type="Pfam" id="PF00185"/>
    </source>
</evidence>
<proteinExistence type="inferred from homology"/>
<gene>
    <name evidence="7 10" type="primary">pyrB</name>
    <name evidence="10" type="ORF">IAB00_00365</name>
</gene>
<protein>
    <recommendedName>
        <fullName evidence="7">Aspartate carbamoyltransferase</fullName>
        <ecNumber evidence="7">2.1.3.2</ecNumber>
    </recommendedName>
    <alternativeName>
        <fullName evidence="7">Aspartate transcarbamylase</fullName>
        <shortName evidence="7">ATCase</shortName>
    </alternativeName>
</protein>
<dbReference type="GO" id="GO:0006207">
    <property type="term" value="P:'de novo' pyrimidine nucleobase biosynthetic process"/>
    <property type="evidence" value="ECO:0007669"/>
    <property type="project" value="InterPro"/>
</dbReference>
<evidence type="ECO:0000256" key="6">
    <source>
        <dbReference type="ARBA" id="ARBA00048859"/>
    </source>
</evidence>
<dbReference type="PRINTS" id="PR00100">
    <property type="entry name" value="AOTCASE"/>
</dbReference>
<dbReference type="EMBL" id="DVMH01000003">
    <property type="protein sequence ID" value="HIU09699.1"/>
    <property type="molecule type" value="Genomic_DNA"/>
</dbReference>
<dbReference type="InterPro" id="IPR006130">
    <property type="entry name" value="Asp/Orn_carbamoylTrfase"/>
</dbReference>
<keyword evidence="3 7" id="KW-0808">Transferase</keyword>
<dbReference type="PANTHER" id="PTHR45753">
    <property type="entry name" value="ORNITHINE CARBAMOYLTRANSFERASE, MITOCHONDRIAL"/>
    <property type="match status" value="1"/>
</dbReference>
<dbReference type="GO" id="GO:0016597">
    <property type="term" value="F:amino acid binding"/>
    <property type="evidence" value="ECO:0007669"/>
    <property type="project" value="InterPro"/>
</dbReference>
<evidence type="ECO:0000256" key="4">
    <source>
        <dbReference type="ARBA" id="ARBA00022975"/>
    </source>
</evidence>
<dbReference type="HAMAP" id="MF_00001">
    <property type="entry name" value="Asp_carb_tr"/>
    <property type="match status" value="1"/>
</dbReference>
<feature type="domain" description="Aspartate/ornithine carbamoyltransferase Asp/Orn-binding" evidence="8">
    <location>
        <begin position="159"/>
        <end position="308"/>
    </location>
</feature>
<reference evidence="10" key="2">
    <citation type="journal article" date="2021" name="PeerJ">
        <title>Extensive microbial diversity within the chicken gut microbiome revealed by metagenomics and culture.</title>
        <authorList>
            <person name="Gilroy R."/>
            <person name="Ravi A."/>
            <person name="Getino M."/>
            <person name="Pursley I."/>
            <person name="Horton D.L."/>
            <person name="Alikhan N.F."/>
            <person name="Baker D."/>
            <person name="Gharbi K."/>
            <person name="Hall N."/>
            <person name="Watson M."/>
            <person name="Adriaenssens E.M."/>
            <person name="Foster-Nyarko E."/>
            <person name="Jarju S."/>
            <person name="Secka A."/>
            <person name="Antonio M."/>
            <person name="Oren A."/>
            <person name="Chaudhuri R.R."/>
            <person name="La Ragione R."/>
            <person name="Hildebrand F."/>
            <person name="Pallen M.J."/>
        </authorList>
    </citation>
    <scope>NUCLEOTIDE SEQUENCE</scope>
    <source>
        <strain evidence="10">2830</strain>
    </source>
</reference>
<evidence type="ECO:0000256" key="3">
    <source>
        <dbReference type="ARBA" id="ARBA00022679"/>
    </source>
</evidence>
<dbReference type="GO" id="GO:0004070">
    <property type="term" value="F:aspartate carbamoyltransferase activity"/>
    <property type="evidence" value="ECO:0007669"/>
    <property type="project" value="UniProtKB-UniRule"/>
</dbReference>
<keyword evidence="4 7" id="KW-0665">Pyrimidine biosynthesis</keyword>
<evidence type="ECO:0000259" key="9">
    <source>
        <dbReference type="Pfam" id="PF02729"/>
    </source>
</evidence>
<evidence type="ECO:0000256" key="1">
    <source>
        <dbReference type="ARBA" id="ARBA00004852"/>
    </source>
</evidence>
<dbReference type="NCBIfam" id="NF002032">
    <property type="entry name" value="PRK00856.1"/>
    <property type="match status" value="1"/>
</dbReference>
<sequence>MLQSFVGKDILGAPQFSKAEMEAVLGVAAFYEKALSEGKRLWDMDGKVMAALFFEPSTRTRLSFETAMHRLGGRVITLAESPDNQISSTSKGETVHDTIKMVNNYADVIVIRSPRTGDAQVAAAAANHPVINAGDGFGQHPSQALLDMYTIVKEKGNPEGLTVALIGDLKYGRTVHSLVEFLKYYKCRLILASPEQLAMPADIVQKMQTAGIEVELREGIDAAVKDADIIYMTRVQKERFMDLSEYEAVKNMYLMTGETVRHFKPGAIIMHALPRVNEIALEVDDYPGAAYFRQAGNGLFVRMALLAMTCGQVKGSFKPAWAE</sequence>
<feature type="binding site" evidence="7">
    <location>
        <position position="143"/>
    </location>
    <ligand>
        <name>carbamoyl phosphate</name>
        <dbReference type="ChEBI" id="CHEBI:58228"/>
    </ligand>
</feature>
<dbReference type="PROSITE" id="PS00097">
    <property type="entry name" value="CARBAMOYLTRANSFERASE"/>
    <property type="match status" value="1"/>
</dbReference>
<dbReference type="InterPro" id="IPR006132">
    <property type="entry name" value="Asp/Orn_carbamoyltranf_P-bd"/>
</dbReference>
<dbReference type="InterPro" id="IPR036901">
    <property type="entry name" value="Asp/Orn_carbamoylTrfase_sf"/>
</dbReference>
<dbReference type="Proteomes" id="UP000824124">
    <property type="component" value="Unassembled WGS sequence"/>
</dbReference>
<dbReference type="EC" id="2.1.3.2" evidence="7"/>
<comment type="pathway">
    <text evidence="1 7">Pyrimidine metabolism; UMP biosynthesis via de novo pathway; (S)-dihydroorotate from bicarbonate: step 2/3.</text>
</comment>
<comment type="similarity">
    <text evidence="2 7">Belongs to the aspartate/ornithine carbamoyltransferase superfamily. ATCase family.</text>
</comment>
<comment type="catalytic activity">
    <reaction evidence="6 7">
        <text>carbamoyl phosphate + L-aspartate = N-carbamoyl-L-aspartate + phosphate + H(+)</text>
        <dbReference type="Rhea" id="RHEA:20013"/>
        <dbReference type="ChEBI" id="CHEBI:15378"/>
        <dbReference type="ChEBI" id="CHEBI:29991"/>
        <dbReference type="ChEBI" id="CHEBI:32814"/>
        <dbReference type="ChEBI" id="CHEBI:43474"/>
        <dbReference type="ChEBI" id="CHEBI:58228"/>
        <dbReference type="EC" id="2.1.3.2"/>
    </reaction>
</comment>
<comment type="function">
    <text evidence="5 7">Catalyzes the condensation of carbamoyl phosphate and aspartate to form carbamoyl aspartate and inorganic phosphate, the committed step in the de novo pyrimidine nucleotide biosynthesis pathway.</text>
</comment>
<dbReference type="GO" id="GO:0006520">
    <property type="term" value="P:amino acid metabolic process"/>
    <property type="evidence" value="ECO:0007669"/>
    <property type="project" value="InterPro"/>
</dbReference>
<dbReference type="GO" id="GO:0044205">
    <property type="term" value="P:'de novo' UMP biosynthetic process"/>
    <property type="evidence" value="ECO:0007669"/>
    <property type="project" value="UniProtKB-UniRule"/>
</dbReference>
<name>A0A9D1HI51_9FIRM</name>
<dbReference type="FunFam" id="3.40.50.1370:FF:000002">
    <property type="entry name" value="Aspartate carbamoyltransferase 2"/>
    <property type="match status" value="1"/>
</dbReference>
<accession>A0A9D1HI51</accession>
<feature type="binding site" evidence="7">
    <location>
        <position position="60"/>
    </location>
    <ligand>
        <name>carbamoyl phosphate</name>
        <dbReference type="ChEBI" id="CHEBI:58228"/>
    </ligand>
</feature>
<evidence type="ECO:0000256" key="5">
    <source>
        <dbReference type="ARBA" id="ARBA00043884"/>
    </source>
</evidence>
<feature type="binding site" evidence="7">
    <location>
        <position position="140"/>
    </location>
    <ligand>
        <name>carbamoyl phosphate</name>
        <dbReference type="ChEBI" id="CHEBI:58228"/>
    </ligand>
</feature>
<dbReference type="Gene3D" id="3.40.50.1370">
    <property type="entry name" value="Aspartate/ornithine carbamoyltransferase"/>
    <property type="match status" value="2"/>
</dbReference>
<dbReference type="InterPro" id="IPR006131">
    <property type="entry name" value="Asp_carbamoyltransf_Asp/Orn-bd"/>
</dbReference>
<dbReference type="Pfam" id="PF00185">
    <property type="entry name" value="OTCace"/>
    <property type="match status" value="1"/>
</dbReference>
<feature type="binding site" evidence="7">
    <location>
        <position position="59"/>
    </location>
    <ligand>
        <name>carbamoyl phosphate</name>
        <dbReference type="ChEBI" id="CHEBI:58228"/>
    </ligand>
</feature>
<feature type="binding site" evidence="7">
    <location>
        <position position="173"/>
    </location>
    <ligand>
        <name>L-aspartate</name>
        <dbReference type="ChEBI" id="CHEBI:29991"/>
    </ligand>
</feature>
<evidence type="ECO:0000313" key="11">
    <source>
        <dbReference type="Proteomes" id="UP000824124"/>
    </source>
</evidence>
<comment type="caution">
    <text evidence="10">The sequence shown here is derived from an EMBL/GenBank/DDBJ whole genome shotgun (WGS) entry which is preliminary data.</text>
</comment>
<dbReference type="PANTHER" id="PTHR45753:SF6">
    <property type="entry name" value="ASPARTATE CARBAMOYLTRANSFERASE"/>
    <property type="match status" value="1"/>
</dbReference>
<dbReference type="SUPFAM" id="SSF53671">
    <property type="entry name" value="Aspartate/ornithine carbamoyltransferase"/>
    <property type="match status" value="1"/>
</dbReference>
<evidence type="ECO:0000313" key="10">
    <source>
        <dbReference type="EMBL" id="HIU09699.1"/>
    </source>
</evidence>
<feature type="binding site" evidence="7">
    <location>
        <position position="273"/>
    </location>
    <ligand>
        <name>carbamoyl phosphate</name>
        <dbReference type="ChEBI" id="CHEBI:58228"/>
    </ligand>
</feature>
<feature type="binding site" evidence="7">
    <location>
        <position position="112"/>
    </location>
    <ligand>
        <name>carbamoyl phosphate</name>
        <dbReference type="ChEBI" id="CHEBI:58228"/>
    </ligand>
</feature>
<dbReference type="NCBIfam" id="TIGR00670">
    <property type="entry name" value="asp_carb_tr"/>
    <property type="match status" value="1"/>
</dbReference>
<evidence type="ECO:0000256" key="2">
    <source>
        <dbReference type="ARBA" id="ARBA00008896"/>
    </source>
</evidence>
<comment type="subunit">
    <text evidence="7">Heterododecamer (2C3:3R2) of six catalytic PyrB chains organized as two trimers (C3), and six regulatory PyrI chains organized as three dimers (R2).</text>
</comment>
<feature type="binding site" evidence="7">
    <location>
        <position position="234"/>
    </location>
    <ligand>
        <name>L-aspartate</name>
        <dbReference type="ChEBI" id="CHEBI:29991"/>
    </ligand>
</feature>
<evidence type="ECO:0000256" key="7">
    <source>
        <dbReference type="HAMAP-Rule" id="MF_00001"/>
    </source>
</evidence>
<dbReference type="Pfam" id="PF02729">
    <property type="entry name" value="OTCace_N"/>
    <property type="match status" value="1"/>
</dbReference>
<dbReference type="PRINTS" id="PR00101">
    <property type="entry name" value="ATCASE"/>
</dbReference>
<organism evidence="10 11">
    <name type="scientific">Candidatus Avidehalobacter gallistercoris</name>
    <dbReference type="NCBI Taxonomy" id="2840694"/>
    <lineage>
        <taxon>Bacteria</taxon>
        <taxon>Bacillati</taxon>
        <taxon>Bacillota</taxon>
        <taxon>Clostridia</taxon>
        <taxon>Eubacteriales</taxon>
        <taxon>Peptococcaceae</taxon>
        <taxon>Peptococcaceae incertae sedis</taxon>
        <taxon>Candidatus Avidehalobacter</taxon>
    </lineage>
</organism>
<dbReference type="AlphaFoldDB" id="A0A9D1HI51"/>
<dbReference type="InterPro" id="IPR002082">
    <property type="entry name" value="Asp_carbamoyltransf"/>
</dbReference>
<feature type="binding site" evidence="7">
    <location>
        <position position="274"/>
    </location>
    <ligand>
        <name>carbamoyl phosphate</name>
        <dbReference type="ChEBI" id="CHEBI:58228"/>
    </ligand>
</feature>
<feature type="binding site" evidence="7">
    <location>
        <position position="91"/>
    </location>
    <ligand>
        <name>L-aspartate</name>
        <dbReference type="ChEBI" id="CHEBI:29991"/>
    </ligand>
</feature>
<reference evidence="10" key="1">
    <citation type="submission" date="2020-10" db="EMBL/GenBank/DDBJ databases">
        <authorList>
            <person name="Gilroy R."/>
        </authorList>
    </citation>
    <scope>NUCLEOTIDE SEQUENCE</scope>
    <source>
        <strain evidence="10">2830</strain>
    </source>
</reference>
<feature type="domain" description="Aspartate/ornithine carbamoyltransferase carbamoyl-P binding" evidence="9">
    <location>
        <begin position="8"/>
        <end position="152"/>
    </location>
</feature>